<dbReference type="EMBL" id="CAMKVN010000009">
    <property type="protein sequence ID" value="CAI2161633.1"/>
    <property type="molecule type" value="Genomic_DNA"/>
</dbReference>
<feature type="non-terminal residue" evidence="1">
    <location>
        <position position="1"/>
    </location>
</feature>
<evidence type="ECO:0000313" key="2">
    <source>
        <dbReference type="Proteomes" id="UP001153678"/>
    </source>
</evidence>
<name>A0A9W4S9Z5_9GLOM</name>
<dbReference type="Proteomes" id="UP001153678">
    <property type="component" value="Unassembled WGS sequence"/>
</dbReference>
<gene>
    <name evidence="1" type="ORF">FWILDA_LOCUS150</name>
</gene>
<reference evidence="1" key="1">
    <citation type="submission" date="2022-08" db="EMBL/GenBank/DDBJ databases">
        <authorList>
            <person name="Kallberg Y."/>
            <person name="Tangrot J."/>
            <person name="Rosling A."/>
        </authorList>
    </citation>
    <scope>NUCLEOTIDE SEQUENCE</scope>
    <source>
        <strain evidence="1">Wild A</strain>
    </source>
</reference>
<sequence length="127" mass="14711">MSTCSIDVERQNLKVINSVPAIQISVEDTTELPFPDMGFYAKFPFNIECQFHDGIDEMNEIIDNSCNNSLTHPQLLRDDPYPGYFGYFVNNKNLKFTKITKIGNQFIEIKLFANSYNDFIEFYLVDS</sequence>
<comment type="caution">
    <text evidence="1">The sequence shown here is derived from an EMBL/GenBank/DDBJ whole genome shotgun (WGS) entry which is preliminary data.</text>
</comment>
<accession>A0A9W4S9Z5</accession>
<organism evidence="1 2">
    <name type="scientific">Funneliformis geosporum</name>
    <dbReference type="NCBI Taxonomy" id="1117311"/>
    <lineage>
        <taxon>Eukaryota</taxon>
        <taxon>Fungi</taxon>
        <taxon>Fungi incertae sedis</taxon>
        <taxon>Mucoromycota</taxon>
        <taxon>Glomeromycotina</taxon>
        <taxon>Glomeromycetes</taxon>
        <taxon>Glomerales</taxon>
        <taxon>Glomeraceae</taxon>
        <taxon>Funneliformis</taxon>
    </lineage>
</organism>
<keyword evidence="2" id="KW-1185">Reference proteome</keyword>
<dbReference type="OrthoDB" id="2421077at2759"/>
<evidence type="ECO:0000313" key="1">
    <source>
        <dbReference type="EMBL" id="CAI2161633.1"/>
    </source>
</evidence>
<proteinExistence type="predicted"/>
<dbReference type="AlphaFoldDB" id="A0A9W4S9Z5"/>
<protein>
    <submittedName>
        <fullName evidence="1">17225_t:CDS:1</fullName>
    </submittedName>
</protein>